<evidence type="ECO:0000313" key="18">
    <source>
        <dbReference type="EMBL" id="BBN12769.1"/>
    </source>
</evidence>
<keyword evidence="3" id="KW-0813">Transport</keyword>
<dbReference type="PRINTS" id="PR01415">
    <property type="entry name" value="ANKYRIN"/>
</dbReference>
<reference evidence="21" key="3">
    <citation type="journal article" date="2020" name="Curr. Biol.">
        <title>Chromatin organization in early land plants reveals an ancestral association between H3K27me3, transposons, and constitutive heterochromatin.</title>
        <authorList>
            <person name="Montgomery S.A."/>
            <person name="Tanizawa Y."/>
            <person name="Galik B."/>
            <person name="Wang N."/>
            <person name="Ito T."/>
            <person name="Mochizuki T."/>
            <person name="Akimcheva S."/>
            <person name="Bowman J.L."/>
            <person name="Cognat V."/>
            <person name="Marechal-Drouard L."/>
            <person name="Ekker H."/>
            <person name="Hong S.F."/>
            <person name="Kohchi T."/>
            <person name="Lin S.S."/>
            <person name="Liu L.D."/>
            <person name="Nakamura Y."/>
            <person name="Valeeva L.R."/>
            <person name="Shakirov E.V."/>
            <person name="Shippen D.E."/>
            <person name="Wei W.L."/>
            <person name="Yagura M."/>
            <person name="Yamaoka S."/>
            <person name="Yamato K.T."/>
            <person name="Liu C."/>
            <person name="Berger F."/>
        </authorList>
    </citation>
    <scope>NUCLEOTIDE SEQUENCE [LARGE SCALE GENOMIC DNA]</scope>
    <source>
        <strain evidence="21">Tak-1</strain>
    </source>
</reference>
<dbReference type="SUPFAM" id="SSF48403">
    <property type="entry name" value="Ankyrin repeat"/>
    <property type="match status" value="1"/>
</dbReference>
<dbReference type="PROSITE" id="PS50297">
    <property type="entry name" value="ANK_REP_REGION"/>
    <property type="match status" value="2"/>
</dbReference>
<dbReference type="GO" id="GO:0034702">
    <property type="term" value="C:monoatomic ion channel complex"/>
    <property type="evidence" value="ECO:0007669"/>
    <property type="project" value="UniProtKB-KW"/>
</dbReference>
<keyword evidence="12" id="KW-0407">Ion channel</keyword>
<dbReference type="EMBL" id="AP019870">
    <property type="protein sequence ID" value="BBN12769.1"/>
    <property type="molecule type" value="Genomic_DNA"/>
</dbReference>
<evidence type="ECO:0000256" key="2">
    <source>
        <dbReference type="ARBA" id="ARBA00007929"/>
    </source>
</evidence>
<dbReference type="InterPro" id="IPR000595">
    <property type="entry name" value="cNMP-bd_dom"/>
</dbReference>
<dbReference type="SMART" id="SM00248">
    <property type="entry name" value="ANK"/>
    <property type="match status" value="5"/>
</dbReference>
<feature type="repeat" description="ANK" evidence="13">
    <location>
        <begin position="557"/>
        <end position="589"/>
    </location>
</feature>
<reference evidence="18" key="2">
    <citation type="journal article" date="2019" name="Curr. Biol.">
        <title>Chromatin organization in early land plants reveals an ancestral association between H3K27me3, transposons, and constitutive heterochromatin.</title>
        <authorList>
            <person name="Montgomery S.A."/>
            <person name="Tanizawa Y."/>
            <person name="Galik B."/>
            <person name="Wang N."/>
            <person name="Ito T."/>
            <person name="Mochizuki T."/>
            <person name="Akimcheva S."/>
            <person name="Bowman J."/>
            <person name="Cognat V."/>
            <person name="Drouard L."/>
            <person name="Ekker H."/>
            <person name="Houng S."/>
            <person name="Kohchi T."/>
            <person name="Lin S."/>
            <person name="Liu L.D."/>
            <person name="Nakamura Y."/>
            <person name="Valeeva L.R."/>
            <person name="Shakirov E.V."/>
            <person name="Shippen D.E."/>
            <person name="Wei W."/>
            <person name="Yagura M."/>
            <person name="Yamaoka S."/>
            <person name="Yamato K.T."/>
            <person name="Liu C."/>
            <person name="Berger F."/>
        </authorList>
    </citation>
    <scope>NUCLEOTIDE SEQUENCE [LARGE SCALE GENOMIC DNA]</scope>
    <source>
        <strain evidence="18">Tak-1</strain>
    </source>
</reference>
<evidence type="ECO:0000256" key="1">
    <source>
        <dbReference type="ARBA" id="ARBA00004141"/>
    </source>
</evidence>
<evidence type="ECO:0000256" key="5">
    <source>
        <dbReference type="ARBA" id="ARBA00022692"/>
    </source>
</evidence>
<dbReference type="InterPro" id="IPR045319">
    <property type="entry name" value="KAT/AKT"/>
</dbReference>
<dbReference type="AlphaFoldDB" id="A0A176WH55"/>
<dbReference type="InterPro" id="IPR036770">
    <property type="entry name" value="Ankyrin_rpt-contain_sf"/>
</dbReference>
<dbReference type="InterPro" id="IPR014710">
    <property type="entry name" value="RmlC-like_jellyroll"/>
</dbReference>
<evidence type="ECO:0000259" key="17">
    <source>
        <dbReference type="PROSITE" id="PS51490"/>
    </source>
</evidence>
<feature type="transmembrane region" description="Helical" evidence="15">
    <location>
        <begin position="280"/>
        <end position="302"/>
    </location>
</feature>
<evidence type="ECO:0000256" key="13">
    <source>
        <dbReference type="PROSITE-ProRule" id="PRU00023"/>
    </source>
</evidence>
<keyword evidence="10" id="KW-0406">Ion transport</keyword>
<keyword evidence="9 15" id="KW-1133">Transmembrane helix</keyword>
<comment type="subcellular location">
    <subcellularLocation>
        <location evidence="1">Membrane</location>
        <topology evidence="1">Multi-pass membrane protein</topology>
    </subcellularLocation>
</comment>
<reference evidence="19 20" key="1">
    <citation type="submission" date="2016-03" db="EMBL/GenBank/DDBJ databases">
        <title>Mechanisms controlling the formation of the plant cell surface in tip-growing cells are functionally conserved among land plants.</title>
        <authorList>
            <person name="Honkanen S."/>
            <person name="Jones V.A."/>
            <person name="Morieri G."/>
            <person name="Champion C."/>
            <person name="Hetherington A.J."/>
            <person name="Kelly S."/>
            <person name="Saint-Marcoux D."/>
            <person name="Proust H."/>
            <person name="Prescott H."/>
            <person name="Dolan L."/>
        </authorList>
    </citation>
    <scope>NUCLEOTIDE SEQUENCE [LARGE SCALE GENOMIC DNA]</scope>
    <source>
        <strain evidence="20">cv. Tak-1 and cv. Tak-2</strain>
        <tissue evidence="19">Whole gametophyte</tissue>
    </source>
</reference>
<feature type="transmembrane region" description="Helical" evidence="15">
    <location>
        <begin position="58"/>
        <end position="75"/>
    </location>
</feature>
<feature type="region of interest" description="Disordered" evidence="14">
    <location>
        <begin position="1"/>
        <end position="22"/>
    </location>
</feature>
<dbReference type="Gene3D" id="1.10.287.70">
    <property type="match status" value="1"/>
</dbReference>
<evidence type="ECO:0000256" key="14">
    <source>
        <dbReference type="SAM" id="MobiDB-lite"/>
    </source>
</evidence>
<evidence type="ECO:0000256" key="6">
    <source>
        <dbReference type="ARBA" id="ARBA00022826"/>
    </source>
</evidence>
<dbReference type="PANTHER" id="PTHR45743:SF2">
    <property type="entry name" value="POTASSIUM CHANNEL AKT1"/>
    <property type="match status" value="1"/>
</dbReference>
<dbReference type="PRINTS" id="PR01463">
    <property type="entry name" value="EAGCHANLFMLY"/>
</dbReference>
<keyword evidence="20" id="KW-1185">Reference proteome</keyword>
<evidence type="ECO:0000256" key="12">
    <source>
        <dbReference type="ARBA" id="ARBA00023303"/>
    </source>
</evidence>
<evidence type="ECO:0000256" key="4">
    <source>
        <dbReference type="ARBA" id="ARBA00022538"/>
    </source>
</evidence>
<dbReference type="Pfam" id="PF00027">
    <property type="entry name" value="cNMP_binding"/>
    <property type="match status" value="1"/>
</dbReference>
<dbReference type="SMR" id="A0A176WH55"/>
<dbReference type="InterPro" id="IPR002110">
    <property type="entry name" value="Ankyrin_rpt"/>
</dbReference>
<dbReference type="InterPro" id="IPR005821">
    <property type="entry name" value="Ion_trans_dom"/>
</dbReference>
<evidence type="ECO:0000313" key="20">
    <source>
        <dbReference type="Proteomes" id="UP000077202"/>
    </source>
</evidence>
<protein>
    <submittedName>
        <fullName evidence="19">Uncharacterized protein</fullName>
    </submittedName>
</protein>
<accession>A0A176WH55</accession>
<keyword evidence="6" id="KW-0631">Potassium channel</keyword>
<keyword evidence="13" id="KW-0040">ANK repeat</keyword>
<organism evidence="19 20">
    <name type="scientific">Marchantia polymorpha subsp. ruderalis</name>
    <dbReference type="NCBI Taxonomy" id="1480154"/>
    <lineage>
        <taxon>Eukaryota</taxon>
        <taxon>Viridiplantae</taxon>
        <taxon>Streptophyta</taxon>
        <taxon>Embryophyta</taxon>
        <taxon>Marchantiophyta</taxon>
        <taxon>Marchantiopsida</taxon>
        <taxon>Marchantiidae</taxon>
        <taxon>Marchantiales</taxon>
        <taxon>Marchantiaceae</taxon>
        <taxon>Marchantia</taxon>
    </lineage>
</organism>
<dbReference type="Proteomes" id="UP000077202">
    <property type="component" value="Unassembled WGS sequence"/>
</dbReference>
<dbReference type="PROSITE" id="PS50088">
    <property type="entry name" value="ANK_REPEAT"/>
    <property type="match status" value="2"/>
</dbReference>
<dbReference type="PROSITE" id="PS51490">
    <property type="entry name" value="KHA"/>
    <property type="match status" value="1"/>
</dbReference>
<name>A0A176WH55_MARPO</name>
<dbReference type="Gene3D" id="1.25.40.20">
    <property type="entry name" value="Ankyrin repeat-containing domain"/>
    <property type="match status" value="2"/>
</dbReference>
<keyword evidence="8" id="KW-0630">Potassium</keyword>
<dbReference type="EMBL" id="LVLJ01000822">
    <property type="protein sequence ID" value="OAE32457.1"/>
    <property type="molecule type" value="Genomic_DNA"/>
</dbReference>
<dbReference type="Gene3D" id="2.60.120.10">
    <property type="entry name" value="Jelly Rolls"/>
    <property type="match status" value="1"/>
</dbReference>
<dbReference type="FunFam" id="1.10.287.70:FF:000123">
    <property type="entry name" value="Potassium channel KAT3"/>
    <property type="match status" value="1"/>
</dbReference>
<keyword evidence="7" id="KW-0851">Voltage-gated channel</keyword>
<evidence type="ECO:0000259" key="16">
    <source>
        <dbReference type="PROSITE" id="PS50042"/>
    </source>
</evidence>
<dbReference type="SMART" id="SM00100">
    <property type="entry name" value="cNMP"/>
    <property type="match status" value="1"/>
</dbReference>
<dbReference type="InterPro" id="IPR018490">
    <property type="entry name" value="cNMP-bd_dom_sf"/>
</dbReference>
<feature type="domain" description="Cyclic nucleotide-binding" evidence="16">
    <location>
        <begin position="379"/>
        <end position="498"/>
    </location>
</feature>
<dbReference type="CDD" id="cd00038">
    <property type="entry name" value="CAP_ED"/>
    <property type="match status" value="1"/>
</dbReference>
<dbReference type="PANTHER" id="PTHR45743">
    <property type="entry name" value="POTASSIUM CHANNEL AKT1"/>
    <property type="match status" value="1"/>
</dbReference>
<sequence>MAKKLWGGPIGPKRRSGLPSPASLRSLSSGLLPGLGANQKERQTRLARFIISPYSSKYRLWQYLLVPLVFYSAWVSPFEFGFVQAPQPPLLVIDYTVDCFFGVDIIITFFVAYLDRTTYLLVDDRKKIALRYLSTWLALDVASTLPFTLLAFIFTGKIGRGFTYSLLNMLRLWRLRRVGSLFARIEKDVRFSYFWTRCVKFICVTLLAVHCAGCFYYLLAARYPKSKQENTWFGSQLPHFMEETVTKRYVAAMYWSMTTLTTVGYGDLHPVNTREMVYDIFYMLFNLALTSYIIGNMTNLIVHVTGRTRNYRVAVQSILEFSVRNRLPAALQEQMLAHMRLKFKTENLHQQQIMTNLPKSIRANITQYLFLPTVANVYLFQGTSIDFLHQVVTEMKAEYYPPNEEIIIHNESPSEFYIVVSGGVEVLMVKDGNQEVLAKLEDGDLVGEIGVLCYIPQPFTVRTLKLTQLLRLDRVKFISIVQSNIEDGQKVIDNMLQHLKDASDKRYGGMAEEIEALLAQGRAEIALSLHYIARQGNLQLLEHQLSLGEDPNKRDHKGRTPLHEAAAKGFEECVRLLLEHGSEPNYRDNEGTIPLAEAINGSHEFTAALLFENGARLTPESNTGKFFCTAASEGNVTVLQEFLDYGVDVNVLNPEGLTALHLAVGQNQRQTVEFLLSKGADPKIPDTQGVTPLALAQQEQLTEIENLIEAAAVADTVNEGENKVKDAGWRPNSTIEKSKWKSKFETDRSVFKSGLNKNMNNVQTRDRVSGFNSILHLISKPPPTKEQQGLLSTTGIVKAPWKKRITIYQYHPQSRRARTQLGKLVLLPDSIDELLRLASTQFHHQPKRILTEYGAEVDDIRAIRDNDHLFIIAEEEGSDDHEELQQAPEVPQASTELSELISQLQTALSTLNRENRGF</sequence>
<dbReference type="Pfam" id="PF12796">
    <property type="entry name" value="Ank_2"/>
    <property type="match status" value="2"/>
</dbReference>
<dbReference type="InterPro" id="IPR021789">
    <property type="entry name" value="KHA_dom"/>
</dbReference>
<keyword evidence="4" id="KW-0633">Potassium transport</keyword>
<dbReference type="Pfam" id="PF00520">
    <property type="entry name" value="Ion_trans"/>
    <property type="match status" value="1"/>
</dbReference>
<feature type="transmembrane region" description="Helical" evidence="15">
    <location>
        <begin position="95"/>
        <end position="114"/>
    </location>
</feature>
<dbReference type="Gene3D" id="1.10.287.630">
    <property type="entry name" value="Helix hairpin bin"/>
    <property type="match status" value="1"/>
</dbReference>
<feature type="domain" description="KHA" evidence="17">
    <location>
        <begin position="804"/>
        <end position="889"/>
    </location>
</feature>
<dbReference type="SUPFAM" id="SSF81324">
    <property type="entry name" value="Voltage-gated potassium channels"/>
    <property type="match status" value="1"/>
</dbReference>
<evidence type="ECO:0000256" key="3">
    <source>
        <dbReference type="ARBA" id="ARBA00022448"/>
    </source>
</evidence>
<keyword evidence="11 15" id="KW-0472">Membrane</keyword>
<evidence type="ECO:0000256" key="8">
    <source>
        <dbReference type="ARBA" id="ARBA00022958"/>
    </source>
</evidence>
<feature type="repeat" description="ANK" evidence="13">
    <location>
        <begin position="655"/>
        <end position="687"/>
    </location>
</feature>
<evidence type="ECO:0000256" key="10">
    <source>
        <dbReference type="ARBA" id="ARBA00023065"/>
    </source>
</evidence>
<feature type="transmembrane region" description="Helical" evidence="15">
    <location>
        <begin position="199"/>
        <end position="219"/>
    </location>
</feature>
<evidence type="ECO:0000313" key="21">
    <source>
        <dbReference type="Proteomes" id="UP001162541"/>
    </source>
</evidence>
<evidence type="ECO:0000313" key="19">
    <source>
        <dbReference type="EMBL" id="OAE32457.1"/>
    </source>
</evidence>
<dbReference type="PROSITE" id="PS50042">
    <property type="entry name" value="CNMP_BINDING_3"/>
    <property type="match status" value="1"/>
</dbReference>
<dbReference type="FunFam" id="2.60.120.10:FF:000074">
    <property type="entry name" value="Potassium channel KAT2"/>
    <property type="match status" value="1"/>
</dbReference>
<evidence type="ECO:0000256" key="7">
    <source>
        <dbReference type="ARBA" id="ARBA00022882"/>
    </source>
</evidence>
<keyword evidence="5 15" id="KW-0812">Transmembrane</keyword>
<proteinExistence type="inferred from homology"/>
<feature type="transmembrane region" description="Helical" evidence="15">
    <location>
        <begin position="135"/>
        <end position="154"/>
    </location>
</feature>
<dbReference type="Proteomes" id="UP001162541">
    <property type="component" value="Chromosome 5"/>
</dbReference>
<dbReference type="SUPFAM" id="SSF51206">
    <property type="entry name" value="cAMP-binding domain-like"/>
    <property type="match status" value="1"/>
</dbReference>
<dbReference type="GO" id="GO:0005249">
    <property type="term" value="F:voltage-gated potassium channel activity"/>
    <property type="evidence" value="ECO:0007669"/>
    <property type="project" value="InterPro"/>
</dbReference>
<comment type="similarity">
    <text evidence="2">Belongs to the potassium channel family. Plant (TC 1.A.1.4) subfamily.</text>
</comment>
<gene>
    <name evidence="19" type="ORF">AXG93_3218s1300</name>
    <name evidence="18" type="ORF">Mp_5g22750</name>
</gene>
<evidence type="ECO:0000256" key="15">
    <source>
        <dbReference type="SAM" id="Phobius"/>
    </source>
</evidence>
<dbReference type="Pfam" id="PF11834">
    <property type="entry name" value="KHA"/>
    <property type="match status" value="1"/>
</dbReference>
<evidence type="ECO:0000256" key="11">
    <source>
        <dbReference type="ARBA" id="ARBA00023136"/>
    </source>
</evidence>
<evidence type="ECO:0000256" key="9">
    <source>
        <dbReference type="ARBA" id="ARBA00022989"/>
    </source>
</evidence>
<dbReference type="InterPro" id="IPR003938">
    <property type="entry name" value="K_chnl_volt-dep_EAG/ELK/ERG"/>
</dbReference>